<evidence type="ECO:0008006" key="3">
    <source>
        <dbReference type="Google" id="ProtNLM"/>
    </source>
</evidence>
<protein>
    <recommendedName>
        <fullName evidence="3">Nucleoporin NSP1-like C-terminal domain-containing protein</fullName>
    </recommendedName>
</protein>
<accession>A0ABR2KXS1</accession>
<organism evidence="1 2">
    <name type="scientific">Tritrichomonas musculus</name>
    <dbReference type="NCBI Taxonomy" id="1915356"/>
    <lineage>
        <taxon>Eukaryota</taxon>
        <taxon>Metamonada</taxon>
        <taxon>Parabasalia</taxon>
        <taxon>Tritrichomonadida</taxon>
        <taxon>Tritrichomonadidae</taxon>
        <taxon>Tritrichomonas</taxon>
    </lineage>
</organism>
<evidence type="ECO:0000313" key="1">
    <source>
        <dbReference type="EMBL" id="KAK8895875.1"/>
    </source>
</evidence>
<evidence type="ECO:0000313" key="2">
    <source>
        <dbReference type="Proteomes" id="UP001470230"/>
    </source>
</evidence>
<dbReference type="Proteomes" id="UP001470230">
    <property type="component" value="Unassembled WGS sequence"/>
</dbReference>
<name>A0ABR2KXS1_9EUKA</name>
<keyword evidence="2" id="KW-1185">Reference proteome</keyword>
<proteinExistence type="predicted"/>
<reference evidence="1 2" key="1">
    <citation type="submission" date="2024-04" db="EMBL/GenBank/DDBJ databases">
        <title>Tritrichomonas musculus Genome.</title>
        <authorList>
            <person name="Alves-Ferreira E."/>
            <person name="Grigg M."/>
            <person name="Lorenzi H."/>
            <person name="Galac M."/>
        </authorList>
    </citation>
    <scope>NUCLEOTIDE SEQUENCE [LARGE SCALE GENOMIC DNA]</scope>
    <source>
        <strain evidence="1 2">EAF2021</strain>
    </source>
</reference>
<dbReference type="EMBL" id="JAPFFF010000002">
    <property type="protein sequence ID" value="KAK8895875.1"/>
    <property type="molecule type" value="Genomic_DNA"/>
</dbReference>
<sequence length="202" mass="22746">MSDNLEPQSYVFYRAPQNPIYKQYIASLGSGGGGGGGNVSVDPELNTKILTMESQLAKIQKAFQNTRQDILAETDKGFQSENSPQTFEISPHEETITENLTFNQVLKNWEDVNKHQIEYLNGGLTVCWDTINAIDDDISELKSSKFGGIQQLEDRLKVLEKKCENIEGESPNITTGELTIENLLKSYNERIIILEKKCQNIK</sequence>
<gene>
    <name evidence="1" type="ORF">M9Y10_013761</name>
</gene>
<comment type="caution">
    <text evidence="1">The sequence shown here is derived from an EMBL/GenBank/DDBJ whole genome shotgun (WGS) entry which is preliminary data.</text>
</comment>